<protein>
    <submittedName>
        <fullName evidence="4">ADP/ATP translocase</fullName>
    </submittedName>
</protein>
<evidence type="ECO:0000313" key="5">
    <source>
        <dbReference type="Proteomes" id="UP000017861"/>
    </source>
</evidence>
<keyword evidence="3" id="KW-0472">Membrane</keyword>
<dbReference type="SUPFAM" id="SSF103506">
    <property type="entry name" value="Mitochondrial carrier"/>
    <property type="match status" value="1"/>
</dbReference>
<evidence type="ECO:0000256" key="1">
    <source>
        <dbReference type="ARBA" id="ARBA00004141"/>
    </source>
</evidence>
<proteinExistence type="predicted"/>
<sequence>MSSEATVVEQQPAYRPDDPEFYLQDQGQRSPGAELVNVLGRIAIRVARLIALNCLWAPVNRIFLLQCTEGELIQNGRLSHGGFGGMRGCVHYIMKKEGAVGLFRGCFTEMALSIPAYIAQVTVILFTVRLQQQLVVISRPASVMLGVAAPGLRVLLTAPIVGSKKNVMGNFAADIVACKGDVVTTDDEEEEAYLYCSAWEAAAAVQKRWGWKGLFFQGCRRRHHCHLHTELHDAADGNGDCAQGRRNYRRAFSAAREEDCCDDRVYYWCATCL</sequence>
<comment type="subcellular location">
    <subcellularLocation>
        <location evidence="1">Membrane</location>
        <topology evidence="1">Multi-pass membrane protein</topology>
    </subcellularLocation>
</comment>
<dbReference type="Proteomes" id="UP000017861">
    <property type="component" value="Unassembled WGS sequence"/>
</dbReference>
<dbReference type="GO" id="GO:0016020">
    <property type="term" value="C:membrane"/>
    <property type="evidence" value="ECO:0007669"/>
    <property type="project" value="UniProtKB-SubCell"/>
</dbReference>
<name>V5BEB6_TRYCR</name>
<dbReference type="InterPro" id="IPR023395">
    <property type="entry name" value="MCP_dom_sf"/>
</dbReference>
<reference evidence="4 5" key="1">
    <citation type="journal article" date="2014" name="Genome Announc.">
        <title>Trypanosoma cruzi Clone Dm28c Draft Genome Sequence.</title>
        <authorList>
            <person name="Grisard E.C."/>
            <person name="Teixeira S.M."/>
            <person name="de Almeida L.G."/>
            <person name="Stoco P.H."/>
            <person name="Gerber A.L."/>
            <person name="Talavera-Lopez C."/>
            <person name="Lima O.C."/>
            <person name="Andersson B."/>
            <person name="de Vasconcelos A.T."/>
        </authorList>
    </citation>
    <scope>NUCLEOTIDE SEQUENCE [LARGE SCALE GENOMIC DNA]</scope>
    <source>
        <strain evidence="4 5">Dm28c</strain>
    </source>
</reference>
<evidence type="ECO:0000256" key="2">
    <source>
        <dbReference type="ARBA" id="ARBA00022692"/>
    </source>
</evidence>
<evidence type="ECO:0000313" key="4">
    <source>
        <dbReference type="EMBL" id="ESS66064.1"/>
    </source>
</evidence>
<dbReference type="Gene3D" id="1.50.40.10">
    <property type="entry name" value="Mitochondrial carrier domain"/>
    <property type="match status" value="1"/>
</dbReference>
<organism evidence="4 5">
    <name type="scientific">Trypanosoma cruzi Dm28c</name>
    <dbReference type="NCBI Taxonomy" id="1416333"/>
    <lineage>
        <taxon>Eukaryota</taxon>
        <taxon>Discoba</taxon>
        <taxon>Euglenozoa</taxon>
        <taxon>Kinetoplastea</taxon>
        <taxon>Metakinetoplastina</taxon>
        <taxon>Trypanosomatida</taxon>
        <taxon>Trypanosomatidae</taxon>
        <taxon>Trypanosoma</taxon>
        <taxon>Schizotrypanum</taxon>
    </lineage>
</organism>
<accession>V5BEB6</accession>
<dbReference type="VEuPathDB" id="TriTrypDB:TCDM_05432"/>
<dbReference type="InterPro" id="IPR018108">
    <property type="entry name" value="MCP_transmembrane"/>
</dbReference>
<keyword evidence="2" id="KW-0812">Transmembrane</keyword>
<dbReference type="EMBL" id="AYLP01000052">
    <property type="protein sequence ID" value="ESS66064.1"/>
    <property type="molecule type" value="Genomic_DNA"/>
</dbReference>
<dbReference type="OrthoDB" id="2161at2759"/>
<dbReference type="Pfam" id="PF00153">
    <property type="entry name" value="Mito_carr"/>
    <property type="match status" value="1"/>
</dbReference>
<comment type="caution">
    <text evidence="4">The sequence shown here is derived from an EMBL/GenBank/DDBJ whole genome shotgun (WGS) entry which is preliminary data.</text>
</comment>
<dbReference type="AlphaFoldDB" id="V5BEB6"/>
<evidence type="ECO:0000256" key="3">
    <source>
        <dbReference type="ARBA" id="ARBA00023136"/>
    </source>
</evidence>
<gene>
    <name evidence="4" type="ORF">TCDM_05432</name>
</gene>